<dbReference type="EMBL" id="JBBKAI010000002">
    <property type="protein sequence ID" value="MEJ8661943.1"/>
    <property type="molecule type" value="Genomic_DNA"/>
</dbReference>
<gene>
    <name evidence="1" type="ORF">WKI58_36505</name>
</gene>
<reference evidence="1" key="1">
    <citation type="submission" date="2024-03" db="EMBL/GenBank/DDBJ databases">
        <title>Novel Streptomyces species of biotechnological and ecological value are a feature of Machair soil.</title>
        <authorList>
            <person name="Prole J.R."/>
            <person name="Goodfellow M."/>
            <person name="Allenby N."/>
            <person name="Ward A.C."/>
        </authorList>
    </citation>
    <scope>NUCLEOTIDE SEQUENCE</scope>
    <source>
        <strain evidence="1">MS1.AVA.4</strain>
    </source>
</reference>
<dbReference type="Proteomes" id="UP001375539">
    <property type="component" value="Unassembled WGS sequence"/>
</dbReference>
<proteinExistence type="predicted"/>
<organism evidence="1 2">
    <name type="scientific">Streptomyces pratisoli</name>
    <dbReference type="NCBI Taxonomy" id="3139917"/>
    <lineage>
        <taxon>Bacteria</taxon>
        <taxon>Bacillati</taxon>
        <taxon>Actinomycetota</taxon>
        <taxon>Actinomycetes</taxon>
        <taxon>Kitasatosporales</taxon>
        <taxon>Streptomycetaceae</taxon>
        <taxon>Streptomyces</taxon>
    </lineage>
</organism>
<comment type="caution">
    <text evidence="1">The sequence shown here is derived from an EMBL/GenBank/DDBJ whole genome shotgun (WGS) entry which is preliminary data.</text>
</comment>
<accession>A0ACC6QU42</accession>
<protein>
    <submittedName>
        <fullName evidence="1">IS5 family transposase</fullName>
    </submittedName>
</protein>
<evidence type="ECO:0000313" key="1">
    <source>
        <dbReference type="EMBL" id="MEJ8661943.1"/>
    </source>
</evidence>
<name>A0ACC6QU42_9ACTN</name>
<keyword evidence="2" id="KW-1185">Reference proteome</keyword>
<evidence type="ECO:0000313" key="2">
    <source>
        <dbReference type="Proteomes" id="UP001375539"/>
    </source>
</evidence>
<sequence length="281" mass="31995">MRADLVPDVLWERVVPLLPPAPERRRRYPGRLRVPDRVALAGILFVLRTGVAWRDVPAEAVGCSGVTAWRRLRDWTEAGVWPRLHAVLLAELRRADSLDLDDCSVDGSHVRALKRGDHVGPSPVDRARPGSKHHLIVDRYGTPLAVTLTGGNRHDVTQLLPLLDAIPSIRGLRGRPRRKPRRLYADRGYDFDKYRRLLWKRGIKPVIARRGVAHGSGLGKVRWVVERAFAWLHQFKRLRTRYERRADLHQGLLELACSLICLRRLQRAVNRASSGDGPQTR</sequence>